<keyword evidence="4" id="KW-1185">Reference proteome</keyword>
<keyword evidence="2" id="KW-1133">Transmembrane helix</keyword>
<feature type="compositionally biased region" description="Low complexity" evidence="1">
    <location>
        <begin position="37"/>
        <end position="46"/>
    </location>
</feature>
<name>A0ABP9I6Y0_9ACTN</name>
<accession>A0ABP9I6Y0</accession>
<protein>
    <recommendedName>
        <fullName evidence="5">MYXO-CTERM domain-containing protein</fullName>
    </recommendedName>
</protein>
<keyword evidence="2" id="KW-0812">Transmembrane</keyword>
<sequence>MRNATALVRLFLFVVLAVGTVGMHTVGHPPEARAEATMAADAMSADPVAGRNAPDAPCPDGHCAAGGPAAAEHRNAADHNSPARHPGMDPASVCLAIALAGFVLAVTLLALRRGAARRTALFVRGLWGRVASVLPPPQPPDLSQLAILRI</sequence>
<comment type="caution">
    <text evidence="3">The sequence shown here is derived from an EMBL/GenBank/DDBJ whole genome shotgun (WGS) entry which is preliminary data.</text>
</comment>
<evidence type="ECO:0000313" key="3">
    <source>
        <dbReference type="EMBL" id="GAA4990203.1"/>
    </source>
</evidence>
<evidence type="ECO:0000313" key="4">
    <source>
        <dbReference type="Proteomes" id="UP001500466"/>
    </source>
</evidence>
<organism evidence="3 4">
    <name type="scientific">Yinghuangia aomiensis</name>
    <dbReference type="NCBI Taxonomy" id="676205"/>
    <lineage>
        <taxon>Bacteria</taxon>
        <taxon>Bacillati</taxon>
        <taxon>Actinomycetota</taxon>
        <taxon>Actinomycetes</taxon>
        <taxon>Kitasatosporales</taxon>
        <taxon>Streptomycetaceae</taxon>
        <taxon>Yinghuangia</taxon>
    </lineage>
</organism>
<evidence type="ECO:0008006" key="5">
    <source>
        <dbReference type="Google" id="ProtNLM"/>
    </source>
</evidence>
<dbReference type="Proteomes" id="UP001500466">
    <property type="component" value="Unassembled WGS sequence"/>
</dbReference>
<feature type="transmembrane region" description="Helical" evidence="2">
    <location>
        <begin position="90"/>
        <end position="111"/>
    </location>
</feature>
<dbReference type="RefSeq" id="WP_345680013.1">
    <property type="nucleotide sequence ID" value="NZ_BAABHS010000039.1"/>
</dbReference>
<keyword evidence="2" id="KW-0472">Membrane</keyword>
<gene>
    <name evidence="3" type="ORF">GCM10023205_71860</name>
</gene>
<evidence type="ECO:0000256" key="1">
    <source>
        <dbReference type="SAM" id="MobiDB-lite"/>
    </source>
</evidence>
<reference evidence="4" key="1">
    <citation type="journal article" date="2019" name="Int. J. Syst. Evol. Microbiol.">
        <title>The Global Catalogue of Microorganisms (GCM) 10K type strain sequencing project: providing services to taxonomists for standard genome sequencing and annotation.</title>
        <authorList>
            <consortium name="The Broad Institute Genomics Platform"/>
            <consortium name="The Broad Institute Genome Sequencing Center for Infectious Disease"/>
            <person name="Wu L."/>
            <person name="Ma J."/>
        </authorList>
    </citation>
    <scope>NUCLEOTIDE SEQUENCE [LARGE SCALE GENOMIC DNA]</scope>
    <source>
        <strain evidence="4">JCM 17986</strain>
    </source>
</reference>
<evidence type="ECO:0000256" key="2">
    <source>
        <dbReference type="SAM" id="Phobius"/>
    </source>
</evidence>
<feature type="region of interest" description="Disordered" evidence="1">
    <location>
        <begin position="37"/>
        <end position="85"/>
    </location>
</feature>
<dbReference type="EMBL" id="BAABHS010000039">
    <property type="protein sequence ID" value="GAA4990203.1"/>
    <property type="molecule type" value="Genomic_DNA"/>
</dbReference>
<proteinExistence type="predicted"/>